<sequence length="87" mass="9912">MSSWRFLPVDACPGERRRFGKEEGREVRAIGEGMERESFQRVPVAVGGMQRDSLQRVPVSIEKWVEAVRSTATGEEELIDIFQCDVK</sequence>
<dbReference type="Proteomes" id="UP000027138">
    <property type="component" value="Unassembled WGS sequence"/>
</dbReference>
<dbReference type="AlphaFoldDB" id="A0A067L8X1"/>
<accession>A0A067L8X1</accession>
<evidence type="ECO:0000313" key="1">
    <source>
        <dbReference type="EMBL" id="KDP44847.1"/>
    </source>
</evidence>
<keyword evidence="2" id="KW-1185">Reference proteome</keyword>
<proteinExistence type="predicted"/>
<name>A0A067L8X1_JATCU</name>
<dbReference type="EMBL" id="KK914240">
    <property type="protein sequence ID" value="KDP44847.1"/>
    <property type="molecule type" value="Genomic_DNA"/>
</dbReference>
<gene>
    <name evidence="1" type="ORF">JCGZ_01347</name>
</gene>
<reference evidence="1 2" key="1">
    <citation type="journal article" date="2014" name="PLoS ONE">
        <title>Global Analysis of Gene Expression Profiles in Physic Nut (Jatropha curcas L.) Seedlings Exposed to Salt Stress.</title>
        <authorList>
            <person name="Zhang L."/>
            <person name="Zhang C."/>
            <person name="Wu P."/>
            <person name="Chen Y."/>
            <person name="Li M."/>
            <person name="Jiang H."/>
            <person name="Wu G."/>
        </authorList>
    </citation>
    <scope>NUCLEOTIDE SEQUENCE [LARGE SCALE GENOMIC DNA]</scope>
    <source>
        <strain evidence="2">cv. GZQX0401</strain>
        <tissue evidence="1">Young leaves</tissue>
    </source>
</reference>
<protein>
    <submittedName>
        <fullName evidence="1">Uncharacterized protein</fullName>
    </submittedName>
</protein>
<organism evidence="1 2">
    <name type="scientific">Jatropha curcas</name>
    <name type="common">Barbados nut</name>
    <dbReference type="NCBI Taxonomy" id="180498"/>
    <lineage>
        <taxon>Eukaryota</taxon>
        <taxon>Viridiplantae</taxon>
        <taxon>Streptophyta</taxon>
        <taxon>Embryophyta</taxon>
        <taxon>Tracheophyta</taxon>
        <taxon>Spermatophyta</taxon>
        <taxon>Magnoliopsida</taxon>
        <taxon>eudicotyledons</taxon>
        <taxon>Gunneridae</taxon>
        <taxon>Pentapetalae</taxon>
        <taxon>rosids</taxon>
        <taxon>fabids</taxon>
        <taxon>Malpighiales</taxon>
        <taxon>Euphorbiaceae</taxon>
        <taxon>Crotonoideae</taxon>
        <taxon>Jatropheae</taxon>
        <taxon>Jatropha</taxon>
    </lineage>
</organism>
<evidence type="ECO:0000313" key="2">
    <source>
        <dbReference type="Proteomes" id="UP000027138"/>
    </source>
</evidence>